<protein>
    <submittedName>
        <fullName evidence="1">SioH</fullName>
    </submittedName>
</protein>
<dbReference type="PATRIC" id="fig|146537.3.peg.8617"/>
<dbReference type="Proteomes" id="UP000053859">
    <property type="component" value="Unassembled WGS sequence"/>
</dbReference>
<dbReference type="NCBIfam" id="NF033401">
    <property type="entry name" value="thiazolyl_BerA"/>
    <property type="match status" value="1"/>
</dbReference>
<gene>
    <name evidence="1" type="ORF">SAZU_8158</name>
</gene>
<evidence type="ECO:0000313" key="1">
    <source>
        <dbReference type="EMBL" id="GAP53277.1"/>
    </source>
</evidence>
<dbReference type="AlphaFoldDB" id="A0A0K8PZC1"/>
<dbReference type="NCBIfam" id="TIGR03892">
    <property type="entry name" value="thiopep_precurs"/>
    <property type="match status" value="1"/>
</dbReference>
<dbReference type="EMBL" id="DF968533">
    <property type="protein sequence ID" value="GAP53277.1"/>
    <property type="molecule type" value="Genomic_DNA"/>
</dbReference>
<organism evidence="1 2">
    <name type="scientific">Streptomyces azureus</name>
    <dbReference type="NCBI Taxonomy" id="146537"/>
    <lineage>
        <taxon>Bacteria</taxon>
        <taxon>Bacillati</taxon>
        <taxon>Actinomycetota</taxon>
        <taxon>Actinomycetes</taxon>
        <taxon>Kitasatosporales</taxon>
        <taxon>Streptomycetaceae</taxon>
        <taxon>Streptomyces</taxon>
    </lineage>
</organism>
<keyword evidence="2" id="KW-1185">Reference proteome</keyword>
<name>A0A0K8PZC1_STRAJ</name>
<proteinExistence type="predicted"/>
<accession>A0A0K8PZC1</accession>
<sequence length="63" mass="6456">MVGMSNASIGQDIGVEGLTGLDVDALEISDYMDEALLDSEDLTVTLVSSVSCTTCICSCSCSS</sequence>
<dbReference type="InterPro" id="IPR023895">
    <property type="entry name" value="Thiopep_bacteriocin_prcur"/>
</dbReference>
<reference evidence="1" key="1">
    <citation type="journal article" date="2015" name="Genome Announc.">
        <title>Draft Genome Sequence of Thiostrepton-Producing Streptomyces azureus ATCC 14921.</title>
        <authorList>
            <person name="Sakihara K."/>
            <person name="Maeda J."/>
            <person name="Tashiro K."/>
            <person name="Fujino Y."/>
            <person name="Kuhara S."/>
            <person name="Ohshima T."/>
            <person name="Ogata S."/>
            <person name="Doi K."/>
        </authorList>
    </citation>
    <scope>NUCLEOTIDE SEQUENCE [LARGE SCALE GENOMIC DNA]</scope>
    <source>
        <strain evidence="1">ATCC14921</strain>
    </source>
</reference>
<evidence type="ECO:0000313" key="2">
    <source>
        <dbReference type="Proteomes" id="UP000053859"/>
    </source>
</evidence>
<dbReference type="Pfam" id="PF19409">
    <property type="entry name" value="Thiopep_pre"/>
    <property type="match status" value="1"/>
</dbReference>